<evidence type="ECO:0000256" key="3">
    <source>
        <dbReference type="ARBA" id="ARBA00023004"/>
    </source>
</evidence>
<keyword evidence="3" id="KW-0408">Iron</keyword>
<name>A0A9D8KEA5_9DELT</name>
<accession>A0A9D8KEA5</accession>
<organism evidence="6 7">
    <name type="scientific">Candidatus Zymogenus saltonus</name>
    <dbReference type="NCBI Taxonomy" id="2844893"/>
    <lineage>
        <taxon>Bacteria</taxon>
        <taxon>Deltaproteobacteria</taxon>
        <taxon>Candidatus Zymogenia</taxon>
        <taxon>Candidatus Zymogeniales</taxon>
        <taxon>Candidatus Zymogenaceae</taxon>
        <taxon>Candidatus Zymogenus</taxon>
    </lineage>
</organism>
<keyword evidence="1" id="KW-0949">S-adenosyl-L-methionine</keyword>
<dbReference type="SFLD" id="SFLDS00029">
    <property type="entry name" value="Radical_SAM"/>
    <property type="match status" value="1"/>
</dbReference>
<evidence type="ECO:0000313" key="6">
    <source>
        <dbReference type="EMBL" id="MBN1573144.1"/>
    </source>
</evidence>
<keyword evidence="2" id="KW-0479">Metal-binding</keyword>
<dbReference type="CDD" id="cd01335">
    <property type="entry name" value="Radical_SAM"/>
    <property type="match status" value="1"/>
</dbReference>
<protein>
    <submittedName>
        <fullName evidence="6">Radical SAM protein</fullName>
    </submittedName>
</protein>
<dbReference type="SUPFAM" id="SSF102114">
    <property type="entry name" value="Radical SAM enzymes"/>
    <property type="match status" value="1"/>
</dbReference>
<dbReference type="Proteomes" id="UP000809273">
    <property type="component" value="Unassembled WGS sequence"/>
</dbReference>
<dbReference type="AlphaFoldDB" id="A0A9D8KEA5"/>
<evidence type="ECO:0000256" key="4">
    <source>
        <dbReference type="ARBA" id="ARBA00023014"/>
    </source>
</evidence>
<proteinExistence type="predicted"/>
<dbReference type="GO" id="GO:0051536">
    <property type="term" value="F:iron-sulfur cluster binding"/>
    <property type="evidence" value="ECO:0007669"/>
    <property type="project" value="UniProtKB-KW"/>
</dbReference>
<dbReference type="InterPro" id="IPR013785">
    <property type="entry name" value="Aldolase_TIM"/>
</dbReference>
<evidence type="ECO:0000259" key="5">
    <source>
        <dbReference type="Pfam" id="PF04055"/>
    </source>
</evidence>
<reference evidence="6" key="1">
    <citation type="journal article" date="2021" name="Environ. Microbiol.">
        <title>Genomic characterization of three novel Desulfobacterota classes expand the metabolic and phylogenetic diversity of the phylum.</title>
        <authorList>
            <person name="Murphy C.L."/>
            <person name="Biggerstaff J."/>
            <person name="Eichhorn A."/>
            <person name="Ewing E."/>
            <person name="Shahan R."/>
            <person name="Soriano D."/>
            <person name="Stewart S."/>
            <person name="VanMol K."/>
            <person name="Walker R."/>
            <person name="Walters P."/>
            <person name="Elshahed M.S."/>
            <person name="Youssef N.H."/>
        </authorList>
    </citation>
    <scope>NUCLEOTIDE SEQUENCE</scope>
    <source>
        <strain evidence="6">Zod_Metabat.24</strain>
    </source>
</reference>
<dbReference type="EMBL" id="JAFGIX010000040">
    <property type="protein sequence ID" value="MBN1573144.1"/>
    <property type="molecule type" value="Genomic_DNA"/>
</dbReference>
<evidence type="ECO:0000313" key="7">
    <source>
        <dbReference type="Proteomes" id="UP000809273"/>
    </source>
</evidence>
<dbReference type="PANTHER" id="PTHR11228:SF34">
    <property type="entry name" value="TUNGSTEN-CONTAINING ALDEHYDE FERREDOXIN OXIDOREDUCTASE COFACTOR MODIFYING PROTEIN"/>
    <property type="match status" value="1"/>
</dbReference>
<dbReference type="SFLD" id="SFLDG01067">
    <property type="entry name" value="SPASM/twitch_domain_containing"/>
    <property type="match status" value="1"/>
</dbReference>
<gene>
    <name evidence="6" type="ORF">JW984_08110</name>
</gene>
<dbReference type="Gene3D" id="3.20.20.70">
    <property type="entry name" value="Aldolase class I"/>
    <property type="match status" value="1"/>
</dbReference>
<reference evidence="6" key="2">
    <citation type="submission" date="2021-01" db="EMBL/GenBank/DDBJ databases">
        <authorList>
            <person name="Hahn C.R."/>
            <person name="Youssef N.H."/>
            <person name="Elshahed M."/>
        </authorList>
    </citation>
    <scope>NUCLEOTIDE SEQUENCE</scope>
    <source>
        <strain evidence="6">Zod_Metabat.24</strain>
    </source>
</reference>
<dbReference type="GO" id="GO:0003824">
    <property type="term" value="F:catalytic activity"/>
    <property type="evidence" value="ECO:0007669"/>
    <property type="project" value="InterPro"/>
</dbReference>
<sequence length="318" mass="35581">MDHLTISFLLTRRCNARCRHCGAWPASKRSGAKPEADSDFDTSDISDFIDQIAETPKIEAVGLTGGEAFIVRDLLYCAVKRLRDKSIPYTIVTNAFWAKSLDAAREVLSDFRDTIGIGLSADTFHNEFIPIKNVVNAARAAESLKIPYIVRATMKADDTEEGLKTWFEEEGLPNLDIVQFAPVMYIGEATEKMAPEEFPDQNPIAPCLSLRTPFIVPGGDVYACCGEAANIEGEHPLHIGNMRETHLKDIIKRYDSDPFLKAIYTIGPRAMFDLLDERPETLRDELLLRSPCGTCRLLFEDMDRTERLSEILGEETSS</sequence>
<comment type="caution">
    <text evidence="6">The sequence shown here is derived from an EMBL/GenBank/DDBJ whole genome shotgun (WGS) entry which is preliminary data.</text>
</comment>
<keyword evidence="4" id="KW-0411">Iron-sulfur</keyword>
<dbReference type="GO" id="GO:0046872">
    <property type="term" value="F:metal ion binding"/>
    <property type="evidence" value="ECO:0007669"/>
    <property type="project" value="UniProtKB-KW"/>
</dbReference>
<evidence type="ECO:0000256" key="1">
    <source>
        <dbReference type="ARBA" id="ARBA00022691"/>
    </source>
</evidence>
<dbReference type="InterPro" id="IPR050377">
    <property type="entry name" value="Radical_SAM_PqqE_MftC-like"/>
</dbReference>
<evidence type="ECO:0000256" key="2">
    <source>
        <dbReference type="ARBA" id="ARBA00022723"/>
    </source>
</evidence>
<dbReference type="InterPro" id="IPR058240">
    <property type="entry name" value="rSAM_sf"/>
</dbReference>
<dbReference type="PANTHER" id="PTHR11228">
    <property type="entry name" value="RADICAL SAM DOMAIN PROTEIN"/>
    <property type="match status" value="1"/>
</dbReference>
<dbReference type="InterPro" id="IPR007197">
    <property type="entry name" value="rSAM"/>
</dbReference>
<feature type="domain" description="Radical SAM core" evidence="5">
    <location>
        <begin position="10"/>
        <end position="138"/>
    </location>
</feature>
<dbReference type="Pfam" id="PF04055">
    <property type="entry name" value="Radical_SAM"/>
    <property type="match status" value="1"/>
</dbReference>